<evidence type="ECO:0000256" key="12">
    <source>
        <dbReference type="RuleBase" id="RU003519"/>
    </source>
</evidence>
<keyword evidence="6 12" id="KW-0654">Proteoglycan</keyword>
<dbReference type="AlphaFoldDB" id="A0AAJ7U8X0"/>
<dbReference type="PANTHER" id="PTHR10822:SF29">
    <property type="entry name" value="DIVISION ABNORMALLY DELAYED PROTEIN"/>
    <property type="match status" value="1"/>
</dbReference>
<dbReference type="RefSeq" id="XP_032830836.1">
    <property type="nucleotide sequence ID" value="XM_032974945.1"/>
</dbReference>
<sequence length="605" mass="64397">MELRALLPLLLLLLPGTPTAARGPQAPPDCRSVRREFSLREVGPEKWVPERARAGAELQVCSARGASCCTRRMEDAFVAAGARDAQQLLQTSSSPLRFLLSRTVTSVHEAFVALSEQAEARVGALFRDVYRALEHEAAGPVRDLFAGARQYVLGSRADPHDLATSFFDGLFPLVYNRLINPGLSGLAPPFAECLRHNRRELRPFGPFPRAIASQLGRSLSSLRSFAGALGSGLEAVNATELAVTPRDSSCTRALARLRYCPLCGPEAAAAGPRPARACIGYCLNVLRGCLASLAEMSGPWMELVRAVEELSAEMHGSGDPEGVLLNLHAQLNEAIMHAQLNGPKISVAVTQVCGPPQSSEQGPERAWESEYERLPPPPGRQHYDRLASIRREFHSSLRLYRTFFATLAETLCHTELASHDSSLCWNGETMTESDTHRVVENGVAAQSHNPEVRVTEVDAAVQRAVRKLQHDVRAIRERGAGGRRDAMAGGPEDGGGPGDGGGRSDAREEGAASGDRDCDDEDDCDDDDDGGGSGGADPIKPASNAGGTGGEKPTPTDKSHPDRRRNQPGGGAGRRLEAGGLTAALAAVTAAAAALLHGPRGLRAE</sequence>
<keyword evidence="9 12" id="KW-0357">Heparan sulfate</keyword>
<keyword evidence="7 12" id="KW-0472">Membrane</keyword>
<comment type="similarity">
    <text evidence="2 11">Belongs to the glypican family.</text>
</comment>
<dbReference type="GO" id="GO:0009986">
    <property type="term" value="C:cell surface"/>
    <property type="evidence" value="ECO:0007669"/>
    <property type="project" value="TreeGrafter"/>
</dbReference>
<dbReference type="CTD" id="2262"/>
<keyword evidence="10 12" id="KW-0449">Lipoprotein</keyword>
<comment type="function">
    <text evidence="12">Cell surface proteoglycan.</text>
</comment>
<gene>
    <name evidence="16" type="primary">GPC5</name>
</gene>
<feature type="region of interest" description="Disordered" evidence="13">
    <location>
        <begin position="353"/>
        <end position="380"/>
    </location>
</feature>
<organism evidence="15 16">
    <name type="scientific">Petromyzon marinus</name>
    <name type="common">Sea lamprey</name>
    <dbReference type="NCBI Taxonomy" id="7757"/>
    <lineage>
        <taxon>Eukaryota</taxon>
        <taxon>Metazoa</taxon>
        <taxon>Chordata</taxon>
        <taxon>Craniata</taxon>
        <taxon>Vertebrata</taxon>
        <taxon>Cyclostomata</taxon>
        <taxon>Hyperoartia</taxon>
        <taxon>Petromyzontiformes</taxon>
        <taxon>Petromyzontidae</taxon>
        <taxon>Petromyzon</taxon>
    </lineage>
</organism>
<dbReference type="GO" id="GO:0016477">
    <property type="term" value="P:cell migration"/>
    <property type="evidence" value="ECO:0007669"/>
    <property type="project" value="TreeGrafter"/>
</dbReference>
<dbReference type="GO" id="GO:0098552">
    <property type="term" value="C:side of membrane"/>
    <property type="evidence" value="ECO:0007669"/>
    <property type="project" value="UniProtKB-KW"/>
</dbReference>
<dbReference type="PANTHER" id="PTHR10822">
    <property type="entry name" value="GLYPICAN"/>
    <property type="match status" value="1"/>
</dbReference>
<feature type="compositionally biased region" description="Gly residues" evidence="13">
    <location>
        <begin position="491"/>
        <end position="501"/>
    </location>
</feature>
<feature type="signal peptide" evidence="14">
    <location>
        <begin position="1"/>
        <end position="21"/>
    </location>
</feature>
<feature type="region of interest" description="Disordered" evidence="13">
    <location>
        <begin position="472"/>
        <end position="577"/>
    </location>
</feature>
<keyword evidence="15" id="KW-1185">Reference proteome</keyword>
<name>A0AAJ7U8X0_PETMA</name>
<evidence type="ECO:0000313" key="16">
    <source>
        <dbReference type="RefSeq" id="XP_032830836.1"/>
    </source>
</evidence>
<protein>
    <submittedName>
        <fullName evidence="16">Glypican-5</fullName>
    </submittedName>
</protein>
<evidence type="ECO:0000256" key="1">
    <source>
        <dbReference type="ARBA" id="ARBA00004609"/>
    </source>
</evidence>
<dbReference type="GO" id="GO:0005576">
    <property type="term" value="C:extracellular region"/>
    <property type="evidence" value="ECO:0007669"/>
    <property type="project" value="TreeGrafter"/>
</dbReference>
<keyword evidence="4 12" id="KW-0336">GPI-anchor</keyword>
<feature type="compositionally biased region" description="Acidic residues" evidence="13">
    <location>
        <begin position="517"/>
        <end position="530"/>
    </location>
</feature>
<evidence type="ECO:0000256" key="5">
    <source>
        <dbReference type="ARBA" id="ARBA00022729"/>
    </source>
</evidence>
<dbReference type="Proteomes" id="UP001318040">
    <property type="component" value="Chromosome 55"/>
</dbReference>
<keyword evidence="5 14" id="KW-0732">Signal</keyword>
<evidence type="ECO:0000256" key="9">
    <source>
        <dbReference type="ARBA" id="ARBA00023207"/>
    </source>
</evidence>
<dbReference type="InterPro" id="IPR001863">
    <property type="entry name" value="Glypican"/>
</dbReference>
<evidence type="ECO:0000313" key="15">
    <source>
        <dbReference type="Proteomes" id="UP001318040"/>
    </source>
</evidence>
<accession>A0AAJ7U8X0</accession>
<dbReference type="GO" id="GO:1905475">
    <property type="term" value="P:regulation of protein localization to membrane"/>
    <property type="evidence" value="ECO:0007669"/>
    <property type="project" value="TreeGrafter"/>
</dbReference>
<evidence type="ECO:0000256" key="4">
    <source>
        <dbReference type="ARBA" id="ARBA00022622"/>
    </source>
</evidence>
<dbReference type="GO" id="GO:0090263">
    <property type="term" value="P:positive regulation of canonical Wnt signaling pathway"/>
    <property type="evidence" value="ECO:0007669"/>
    <property type="project" value="TreeGrafter"/>
</dbReference>
<proteinExistence type="inferred from homology"/>
<feature type="compositionally biased region" description="Basic and acidic residues" evidence="13">
    <location>
        <begin position="472"/>
        <end position="486"/>
    </location>
</feature>
<evidence type="ECO:0000256" key="11">
    <source>
        <dbReference type="RuleBase" id="RU003518"/>
    </source>
</evidence>
<keyword evidence="8" id="KW-0325">Glycoprotein</keyword>
<evidence type="ECO:0000256" key="7">
    <source>
        <dbReference type="ARBA" id="ARBA00023136"/>
    </source>
</evidence>
<evidence type="ECO:0000256" key="10">
    <source>
        <dbReference type="ARBA" id="ARBA00023288"/>
    </source>
</evidence>
<evidence type="ECO:0000256" key="3">
    <source>
        <dbReference type="ARBA" id="ARBA00022475"/>
    </source>
</evidence>
<evidence type="ECO:0000256" key="13">
    <source>
        <dbReference type="SAM" id="MobiDB-lite"/>
    </source>
</evidence>
<dbReference type="Pfam" id="PF01153">
    <property type="entry name" value="Glypican"/>
    <property type="match status" value="1"/>
</dbReference>
<dbReference type="GO" id="GO:0005886">
    <property type="term" value="C:plasma membrane"/>
    <property type="evidence" value="ECO:0007669"/>
    <property type="project" value="UniProtKB-SubCell"/>
</dbReference>
<feature type="compositionally biased region" description="Basic and acidic residues" evidence="13">
    <location>
        <begin position="362"/>
        <end position="373"/>
    </location>
</feature>
<evidence type="ECO:0000256" key="8">
    <source>
        <dbReference type="ARBA" id="ARBA00023180"/>
    </source>
</evidence>
<dbReference type="KEGG" id="pmrn:116954438"/>
<comment type="subcellular location">
    <subcellularLocation>
        <location evidence="1 12">Cell membrane</location>
        <topology evidence="1 12">Lipid-anchor</topology>
        <topology evidence="1 12">GPI-anchor</topology>
    </subcellularLocation>
</comment>
<reference evidence="16" key="1">
    <citation type="submission" date="2025-08" db="UniProtKB">
        <authorList>
            <consortium name="RefSeq"/>
        </authorList>
    </citation>
    <scope>IDENTIFICATION</scope>
    <source>
        <tissue evidence="16">Sperm</tissue>
    </source>
</reference>
<evidence type="ECO:0000256" key="14">
    <source>
        <dbReference type="SAM" id="SignalP"/>
    </source>
</evidence>
<evidence type="ECO:0000256" key="2">
    <source>
        <dbReference type="ARBA" id="ARBA00010260"/>
    </source>
</evidence>
<keyword evidence="3" id="KW-1003">Cell membrane</keyword>
<feature type="chain" id="PRO_5042589940" evidence="14">
    <location>
        <begin position="22"/>
        <end position="605"/>
    </location>
</feature>
<evidence type="ECO:0000256" key="6">
    <source>
        <dbReference type="ARBA" id="ARBA00022974"/>
    </source>
</evidence>
<feature type="compositionally biased region" description="Basic and acidic residues" evidence="13">
    <location>
        <begin position="502"/>
        <end position="516"/>
    </location>
</feature>